<keyword evidence="2" id="KW-1133">Transmembrane helix</keyword>
<gene>
    <name evidence="4" type="ORF">GPM918_LOCUS17004</name>
    <name evidence="3" type="ORF">OVA965_LOCUS1341</name>
    <name evidence="6" type="ORF">SRO942_LOCUS17003</name>
    <name evidence="5" type="ORF">TMI583_LOCUS1342</name>
</gene>
<feature type="region of interest" description="Disordered" evidence="1">
    <location>
        <begin position="191"/>
        <end position="264"/>
    </location>
</feature>
<evidence type="ECO:0000256" key="1">
    <source>
        <dbReference type="SAM" id="MobiDB-lite"/>
    </source>
</evidence>
<feature type="transmembrane region" description="Helical" evidence="2">
    <location>
        <begin position="133"/>
        <end position="154"/>
    </location>
</feature>
<evidence type="ECO:0000313" key="3">
    <source>
        <dbReference type="EMBL" id="CAF0739360.1"/>
    </source>
</evidence>
<dbReference type="Proteomes" id="UP000681722">
    <property type="component" value="Unassembled WGS sequence"/>
</dbReference>
<dbReference type="EMBL" id="CAJNOQ010004581">
    <property type="protein sequence ID" value="CAF1065538.1"/>
    <property type="molecule type" value="Genomic_DNA"/>
</dbReference>
<evidence type="ECO:0000313" key="7">
    <source>
        <dbReference type="Proteomes" id="UP000663829"/>
    </source>
</evidence>
<reference evidence="4" key="1">
    <citation type="submission" date="2021-02" db="EMBL/GenBank/DDBJ databases">
        <authorList>
            <person name="Nowell W R."/>
        </authorList>
    </citation>
    <scope>NUCLEOTIDE SEQUENCE</scope>
</reference>
<dbReference type="AlphaFoldDB" id="A0A814LN93"/>
<organism evidence="4 7">
    <name type="scientific">Didymodactylos carnosus</name>
    <dbReference type="NCBI Taxonomy" id="1234261"/>
    <lineage>
        <taxon>Eukaryota</taxon>
        <taxon>Metazoa</taxon>
        <taxon>Spiralia</taxon>
        <taxon>Gnathifera</taxon>
        <taxon>Rotifera</taxon>
        <taxon>Eurotatoria</taxon>
        <taxon>Bdelloidea</taxon>
        <taxon>Philodinida</taxon>
        <taxon>Philodinidae</taxon>
        <taxon>Didymodactylos</taxon>
    </lineage>
</organism>
<evidence type="ECO:0000256" key="2">
    <source>
        <dbReference type="SAM" id="Phobius"/>
    </source>
</evidence>
<protein>
    <submittedName>
        <fullName evidence="4">Uncharacterized protein</fullName>
    </submittedName>
</protein>
<sequence length="264" mass="29481">MGSICEVWNEMIIGGHPVVAQCESPPDHDDDELTMIYVEQEQGIDDAASDKNQSMSPNPDDYEPELPQSEHVDDFQNEFRCCWPKKVGTIESNSPVAPPKPIVLPAPTTKQGDLGNPSLDHTQILDIISITSLTYSIIGTLVLICCLALFWVLLEEPAIGSGEPMTLDHIMSKEQLENIIELGRTAFPELKTEDAKSEDKKEAVKRDGIRTERETSKGDLTSKRQLTGAAKKIRERKEEENSKNVKRKIHLRKNSSDDDDEDNA</sequence>
<dbReference type="Proteomes" id="UP000682733">
    <property type="component" value="Unassembled WGS sequence"/>
</dbReference>
<name>A0A814LN93_9BILA</name>
<accession>A0A814LN93</accession>
<feature type="compositionally biased region" description="Basic residues" evidence="1">
    <location>
        <begin position="244"/>
        <end position="253"/>
    </location>
</feature>
<dbReference type="EMBL" id="CAJOBC010004581">
    <property type="protein sequence ID" value="CAF3833264.1"/>
    <property type="molecule type" value="Genomic_DNA"/>
</dbReference>
<proteinExistence type="predicted"/>
<feature type="region of interest" description="Disordered" evidence="1">
    <location>
        <begin position="44"/>
        <end position="66"/>
    </location>
</feature>
<feature type="compositionally biased region" description="Basic and acidic residues" evidence="1">
    <location>
        <begin position="191"/>
        <end position="222"/>
    </location>
</feature>
<dbReference type="EMBL" id="CAJOBA010000242">
    <property type="protein sequence ID" value="CAF3516530.1"/>
    <property type="molecule type" value="Genomic_DNA"/>
</dbReference>
<keyword evidence="2" id="KW-0472">Membrane</keyword>
<evidence type="ECO:0000313" key="5">
    <source>
        <dbReference type="EMBL" id="CAF3516530.1"/>
    </source>
</evidence>
<comment type="caution">
    <text evidence="4">The sequence shown here is derived from an EMBL/GenBank/DDBJ whole genome shotgun (WGS) entry which is preliminary data.</text>
</comment>
<keyword evidence="2" id="KW-0812">Transmembrane</keyword>
<dbReference type="Proteomes" id="UP000663829">
    <property type="component" value="Unassembled WGS sequence"/>
</dbReference>
<evidence type="ECO:0000313" key="6">
    <source>
        <dbReference type="EMBL" id="CAF3833264.1"/>
    </source>
</evidence>
<keyword evidence="7" id="KW-1185">Reference proteome</keyword>
<evidence type="ECO:0000313" key="4">
    <source>
        <dbReference type="EMBL" id="CAF1065538.1"/>
    </source>
</evidence>
<dbReference type="EMBL" id="CAJNOK010000242">
    <property type="protein sequence ID" value="CAF0739360.1"/>
    <property type="molecule type" value="Genomic_DNA"/>
</dbReference>
<dbReference type="Proteomes" id="UP000677228">
    <property type="component" value="Unassembled WGS sequence"/>
</dbReference>